<feature type="region of interest" description="Disordered" evidence="1">
    <location>
        <begin position="1"/>
        <end position="37"/>
    </location>
</feature>
<keyword evidence="4" id="KW-1185">Reference proteome</keyword>
<dbReference type="Pfam" id="PF22888">
    <property type="entry name" value="FIMAH"/>
    <property type="match status" value="1"/>
</dbReference>
<evidence type="ECO:0000313" key="3">
    <source>
        <dbReference type="EMBL" id="UOQ44259.1"/>
    </source>
</evidence>
<dbReference type="Gene3D" id="2.60.120.260">
    <property type="entry name" value="Galactose-binding domain-like"/>
    <property type="match status" value="2"/>
</dbReference>
<sequence>MTAATQTNFSSSFEENDPQLTWENSVLEDPSGNKMSSGVDGNIPRDLIQGDITDHVTKVTASAENPPNEIAANLIDYTSQTKWLAFEPTAWIQLEMDKPIAVVKYALTSANDFPGRDPKDWKLYGSSNGKDWEEVDSRQGEDFPDRFQRKLFEFANDQAYQFYRFEFTANSGDGLTQLAEIALSNGKDKPAPPPSDMKSHIGDGPSSSYTAKMNVGWTGLHALTYQGSHQSDDRAYSYNKIYDVNVKITPETELSYYIHPQFMDKDQLDYSSTFVSIDLLFSDGTLLSDYDAKDQHGIKLTPRSQGKSKTLYPNQWNYKKANIGNVVNGKTIDKILLAYDNPEGPGVFKGSIDDIKIIAHPEEKNYSSPVDYVNILRGTNSNGTFSRGNNFPAVAVPHGFNFWTPVTNAGSTSWLYSYQQSNNEQNLPELQAFSLSHEPSPWMGDRQTFQVMPSGEKTPTADREERALAFKHSNEAAKPSYYGVTFENGIKTEMTPTNHAAMFKFTFKEDQSHLIFDNVTNEGGLNLQADNQTLTGYSDVKSGLSAGATRIFVYATFDQPVEKSGKLKGNNRDNVAGYFTFDTDKEKTVNMKVATSLISIEQAKKNLAQEIGKKDSFEAIQKKAENLWKEKLNIIEVEGASNEELVTLYSNMYRLFLYPNAAYENTGTVNQPEYEYASPFSEPEGESTPLETGAKVVKGKPYVNNGFWDTYRTAWPAYSLLTPHEAGEMIDGFVQQYKDGGWISRWSSPGYANLMVGTSSDVAFADAYLKGVRNFDVEAFYQSAVKNASVASENPSVGRKGLETSIFNGYTSTATGEGMSWAMDGYINDFGIANLAKSLADNARRGSQEYHRYEEDYQYYMNRSQNYVHMFNPNTGFFMGKDPSGDWRYTEDDFDPKEWGGDYTETNAWNMAFHVPQDGQGLANLYGGRKALADKLDKFFSTPETAQHPGHYGGVIHEMREARDVRMGMYGHSNQPSHHIPYMYDYAGQPWKTQEKVREVLSRLYIGSEIGQGYPGDEDNGEMSAWYLFSAAGFYPLQMGMPEYAIGAPYFEKMTIHLENGHDLVIKAPNVSDKNKYIQNVKLNGKTYNKLTISHKDLTDGATLEFKMGENPSSWGTSERALPTSITDTDTNGTSLLPEPMDDETNEWVKNGEAEVKTSGKGSAENLLDNNSDTSISLHGKFPWIQFHIKKGTHKAKMYTVTSASEESKDPSSWVLFGSKDAKHWELLDLRHNESFQWRQFTKPFRIQRPGDYSYYRLVMMNNNGGSSTSLAELELLSYDKLTAEFSKVDQSLESFVSNGKLPRSLKSKLSKRLTIAEKQYNKGHEFRAMKHLDLFIRTINKDKKVSKEVKEKLNGDANALKDLIKRQSPPFWRPKLWDKDLKKFNSSQLSNMLKSGDFKSHMELHLFEK</sequence>
<feature type="compositionally biased region" description="Polar residues" evidence="1">
    <location>
        <begin position="1"/>
        <end position="24"/>
    </location>
</feature>
<accession>A0ABY4EIE0</accession>
<reference evidence="3 4" key="1">
    <citation type="submission" date="2022-04" db="EMBL/GenBank/DDBJ databases">
        <title>Halobacillus sp. isolated from saltern.</title>
        <authorList>
            <person name="Won M."/>
            <person name="Lee C.-M."/>
            <person name="Woen H.-Y."/>
            <person name="Kwon S.-W."/>
        </authorList>
    </citation>
    <scope>NUCLEOTIDE SEQUENCE [LARGE SCALE GENOMIC DNA]</scope>
    <source>
        <strain evidence="3 4">SSBR10-3</strain>
    </source>
</reference>
<dbReference type="EC" id="3.2.1.-" evidence="3"/>
<dbReference type="InterPro" id="IPR008928">
    <property type="entry name" value="6-hairpin_glycosidase_sf"/>
</dbReference>
<dbReference type="InterPro" id="IPR014718">
    <property type="entry name" value="GH-type_carb-bd"/>
</dbReference>
<dbReference type="InterPro" id="IPR008979">
    <property type="entry name" value="Galactose-bd-like_sf"/>
</dbReference>
<dbReference type="Gene3D" id="1.20.1610.10">
    <property type="entry name" value="alpha-1,2-mannosidases domains"/>
    <property type="match status" value="1"/>
</dbReference>
<proteinExistence type="predicted"/>
<feature type="domain" description="F5/8 type C" evidence="2">
    <location>
        <begin position="40"/>
        <end position="143"/>
    </location>
</feature>
<dbReference type="Pfam" id="PF07971">
    <property type="entry name" value="Glyco_hydro_92"/>
    <property type="match status" value="1"/>
</dbReference>
<keyword evidence="3" id="KW-0378">Hydrolase</keyword>
<dbReference type="PROSITE" id="PS50022">
    <property type="entry name" value="FA58C_3"/>
    <property type="match status" value="1"/>
</dbReference>
<dbReference type="InterPro" id="IPR054470">
    <property type="entry name" value="FIMAH_dom"/>
</dbReference>
<dbReference type="SUPFAM" id="SSF48208">
    <property type="entry name" value="Six-hairpin glycosidases"/>
    <property type="match status" value="1"/>
</dbReference>
<dbReference type="Pfam" id="PF17678">
    <property type="entry name" value="Glyco_hydro_92N"/>
    <property type="match status" value="1"/>
</dbReference>
<feature type="compositionally biased region" description="Polar residues" evidence="1">
    <location>
        <begin position="1124"/>
        <end position="1135"/>
    </location>
</feature>
<dbReference type="EMBL" id="CP095073">
    <property type="protein sequence ID" value="UOQ44259.1"/>
    <property type="molecule type" value="Genomic_DNA"/>
</dbReference>
<name>A0ABY4EIE0_9BACI</name>
<dbReference type="InterPro" id="IPR000421">
    <property type="entry name" value="FA58C"/>
</dbReference>
<dbReference type="RefSeq" id="WP_244710074.1">
    <property type="nucleotide sequence ID" value="NZ_CP095073.1"/>
</dbReference>
<dbReference type="InterPro" id="IPR050883">
    <property type="entry name" value="PNGase"/>
</dbReference>
<dbReference type="SUPFAM" id="SSF49785">
    <property type="entry name" value="Galactose-binding domain-like"/>
    <property type="match status" value="2"/>
</dbReference>
<organism evidence="3 4">
    <name type="scientific">Halobacillus salinarum</name>
    <dbReference type="NCBI Taxonomy" id="2932257"/>
    <lineage>
        <taxon>Bacteria</taxon>
        <taxon>Bacillati</taxon>
        <taxon>Bacillota</taxon>
        <taxon>Bacilli</taxon>
        <taxon>Bacillales</taxon>
        <taxon>Bacillaceae</taxon>
        <taxon>Halobacillus</taxon>
    </lineage>
</organism>
<dbReference type="InterPro" id="IPR005887">
    <property type="entry name" value="GH92_a_mannosidase_put"/>
</dbReference>
<protein>
    <submittedName>
        <fullName evidence="3">GH92 family glycosyl hydrolase</fullName>
        <ecNumber evidence="3">3.2.1.-</ecNumber>
    </submittedName>
</protein>
<dbReference type="InterPro" id="IPR041371">
    <property type="entry name" value="GH92_N"/>
</dbReference>
<evidence type="ECO:0000313" key="4">
    <source>
        <dbReference type="Proteomes" id="UP000831787"/>
    </source>
</evidence>
<keyword evidence="3" id="KW-0326">Glycosidase</keyword>
<evidence type="ECO:0000259" key="2">
    <source>
        <dbReference type="PROSITE" id="PS50022"/>
    </source>
</evidence>
<dbReference type="Proteomes" id="UP000831787">
    <property type="component" value="Chromosome"/>
</dbReference>
<dbReference type="Gene3D" id="2.70.98.10">
    <property type="match status" value="1"/>
</dbReference>
<dbReference type="InterPro" id="IPR012939">
    <property type="entry name" value="Glyco_hydro_92"/>
</dbReference>
<evidence type="ECO:0000256" key="1">
    <source>
        <dbReference type="SAM" id="MobiDB-lite"/>
    </source>
</evidence>
<dbReference type="PANTHER" id="PTHR12143">
    <property type="entry name" value="PEPTIDE N-GLYCANASE PNGASE -RELATED"/>
    <property type="match status" value="1"/>
</dbReference>
<dbReference type="Gene3D" id="3.30.2080.10">
    <property type="entry name" value="GH92 mannosidase domain"/>
    <property type="match status" value="1"/>
</dbReference>
<dbReference type="GO" id="GO:0016798">
    <property type="term" value="F:hydrolase activity, acting on glycosyl bonds"/>
    <property type="evidence" value="ECO:0007669"/>
    <property type="project" value="UniProtKB-KW"/>
</dbReference>
<dbReference type="Pfam" id="PF00754">
    <property type="entry name" value="F5_F8_type_C"/>
    <property type="match status" value="1"/>
</dbReference>
<dbReference type="NCBIfam" id="TIGR01180">
    <property type="entry name" value="aman2_put"/>
    <property type="match status" value="1"/>
</dbReference>
<dbReference type="Gene3D" id="1.20.1050.60">
    <property type="entry name" value="alpha-1,2-mannosidase"/>
    <property type="match status" value="1"/>
</dbReference>
<feature type="region of interest" description="Disordered" evidence="1">
    <location>
        <begin position="1109"/>
        <end position="1142"/>
    </location>
</feature>
<gene>
    <name evidence="3" type="ORF">MUN89_20790</name>
</gene>
<dbReference type="PANTHER" id="PTHR12143:SF43">
    <property type="entry name" value="PUTATIVE-RELATED"/>
    <property type="match status" value="1"/>
</dbReference>